<dbReference type="AlphaFoldDB" id="A0A0P1AT17"/>
<dbReference type="RefSeq" id="XP_024581309.1">
    <property type="nucleotide sequence ID" value="XM_024731097.1"/>
</dbReference>
<dbReference type="InterPro" id="IPR014044">
    <property type="entry name" value="CAP_dom"/>
</dbReference>
<dbReference type="PANTHER" id="PTHR31157:SF1">
    <property type="entry name" value="SCP DOMAIN-CONTAINING PROTEIN"/>
    <property type="match status" value="1"/>
</dbReference>
<dbReference type="OrthoDB" id="94780at2759"/>
<organism evidence="3 4">
    <name type="scientific">Plasmopara halstedii</name>
    <name type="common">Downy mildew of sunflower</name>
    <dbReference type="NCBI Taxonomy" id="4781"/>
    <lineage>
        <taxon>Eukaryota</taxon>
        <taxon>Sar</taxon>
        <taxon>Stramenopiles</taxon>
        <taxon>Oomycota</taxon>
        <taxon>Peronosporomycetes</taxon>
        <taxon>Peronosporales</taxon>
        <taxon>Peronosporaceae</taxon>
        <taxon>Plasmopara</taxon>
    </lineage>
</organism>
<evidence type="ECO:0000259" key="2">
    <source>
        <dbReference type="Pfam" id="PF00188"/>
    </source>
</evidence>
<dbReference type="SUPFAM" id="SSF55797">
    <property type="entry name" value="PR-1-like"/>
    <property type="match status" value="1"/>
</dbReference>
<feature type="chain" id="PRO_5006058910" evidence="1">
    <location>
        <begin position="19"/>
        <end position="170"/>
    </location>
</feature>
<dbReference type="GeneID" id="36396318"/>
<protein>
    <submittedName>
        <fullName evidence="3">RxLR-like protein</fullName>
    </submittedName>
</protein>
<dbReference type="EMBL" id="CCYD01001336">
    <property type="protein sequence ID" value="CEG44940.1"/>
    <property type="molecule type" value="Genomic_DNA"/>
</dbReference>
<dbReference type="InterPro" id="IPR035940">
    <property type="entry name" value="CAP_sf"/>
</dbReference>
<keyword evidence="4" id="KW-1185">Reference proteome</keyword>
<feature type="signal peptide" evidence="1">
    <location>
        <begin position="1"/>
        <end position="18"/>
    </location>
</feature>
<dbReference type="STRING" id="4781.A0A0P1AT17"/>
<sequence length="170" mass="19048">MVALLPLLLGLVATSAAAEHQTIHDLIDLSTPQSSLVTLVNIVREHRGLPPLCTNKKLQAAAKRHVEDQCKSDYMSNTGTDNSSPEQRVTEAKYKWQSVAENIDTGNANATAVVKWWLKGSNRDNILGEYTMVGTAYKYNEETFNKHYWVQVYATGTAEECDLKHKSYEF</sequence>
<proteinExistence type="predicted"/>
<feature type="domain" description="SCP" evidence="2">
    <location>
        <begin position="38"/>
        <end position="153"/>
    </location>
</feature>
<dbReference type="OMA" id="NIMALEY"/>
<reference evidence="4" key="1">
    <citation type="submission" date="2014-09" db="EMBL/GenBank/DDBJ databases">
        <authorList>
            <person name="Sharma Rahul"/>
            <person name="Thines Marco"/>
        </authorList>
    </citation>
    <scope>NUCLEOTIDE SEQUENCE [LARGE SCALE GENOMIC DNA]</scope>
</reference>
<accession>A0A0P1AT17</accession>
<name>A0A0P1AT17_PLAHL</name>
<dbReference type="Pfam" id="PF00188">
    <property type="entry name" value="CAP"/>
    <property type="match status" value="1"/>
</dbReference>
<evidence type="ECO:0000256" key="1">
    <source>
        <dbReference type="SAM" id="SignalP"/>
    </source>
</evidence>
<dbReference type="CDD" id="cd05379">
    <property type="entry name" value="CAP_bacterial"/>
    <property type="match status" value="1"/>
</dbReference>
<dbReference type="Proteomes" id="UP000054928">
    <property type="component" value="Unassembled WGS sequence"/>
</dbReference>
<evidence type="ECO:0000313" key="4">
    <source>
        <dbReference type="Proteomes" id="UP000054928"/>
    </source>
</evidence>
<dbReference type="PANTHER" id="PTHR31157">
    <property type="entry name" value="SCP DOMAIN-CONTAINING PROTEIN"/>
    <property type="match status" value="1"/>
</dbReference>
<dbReference type="Gene3D" id="3.40.33.10">
    <property type="entry name" value="CAP"/>
    <property type="match status" value="1"/>
</dbReference>
<keyword evidence="1" id="KW-0732">Signal</keyword>
<evidence type="ECO:0000313" key="3">
    <source>
        <dbReference type="EMBL" id="CEG44940.1"/>
    </source>
</evidence>